<feature type="compositionally biased region" description="Polar residues" evidence="1">
    <location>
        <begin position="1"/>
        <end position="11"/>
    </location>
</feature>
<evidence type="ECO:0000256" key="1">
    <source>
        <dbReference type="SAM" id="MobiDB-lite"/>
    </source>
</evidence>
<evidence type="ECO:0000313" key="2">
    <source>
        <dbReference type="EMBL" id="KAG2232009.1"/>
    </source>
</evidence>
<evidence type="ECO:0000313" key="3">
    <source>
        <dbReference type="Proteomes" id="UP000613177"/>
    </source>
</evidence>
<gene>
    <name evidence="2" type="ORF">INT48_004819</name>
</gene>
<reference evidence="2" key="1">
    <citation type="submission" date="2021-01" db="EMBL/GenBank/DDBJ databases">
        <title>Metabolic potential, ecology and presence of endohyphal bacteria is reflected in genomic diversity of Mucoromycotina.</title>
        <authorList>
            <person name="Muszewska A."/>
            <person name="Okrasinska A."/>
            <person name="Steczkiewicz K."/>
            <person name="Drgas O."/>
            <person name="Orlowska M."/>
            <person name="Perlinska-Lenart U."/>
            <person name="Aleksandrzak-Piekarczyk T."/>
            <person name="Szatraj K."/>
            <person name="Zielenkiewicz U."/>
            <person name="Pilsyk S."/>
            <person name="Malc E."/>
            <person name="Mieczkowski P."/>
            <person name="Kruszewska J.S."/>
            <person name="Biernat P."/>
            <person name="Pawlowska J."/>
        </authorList>
    </citation>
    <scope>NUCLEOTIDE SEQUENCE</scope>
    <source>
        <strain evidence="2">WA0000018081</strain>
    </source>
</reference>
<sequence length="161" mass="18883">MNPTNDNQTFETIMFDPKAKKADGRKRQVMDEPEDSTQPNTKKKSKNPKGEWTPARRLAVLKLYEDFRPLEIFHSVEVDFEELDQFQIKNLRDIYKNAEDDVKKALRAANDIRFDNEDYKEMVSASLYNILIEYSHPAPKRTLEVIETKAEEAKAEEKEKD</sequence>
<protein>
    <submittedName>
        <fullName evidence="2">Uncharacterized protein</fullName>
    </submittedName>
</protein>
<dbReference type="AlphaFoldDB" id="A0A8H7SM52"/>
<feature type="compositionally biased region" description="Basic and acidic residues" evidence="1">
    <location>
        <begin position="17"/>
        <end position="30"/>
    </location>
</feature>
<dbReference type="EMBL" id="JAEPRE010000127">
    <property type="protein sequence ID" value="KAG2232009.1"/>
    <property type="molecule type" value="Genomic_DNA"/>
</dbReference>
<name>A0A8H7SM52_9FUNG</name>
<feature type="region of interest" description="Disordered" evidence="1">
    <location>
        <begin position="1"/>
        <end position="51"/>
    </location>
</feature>
<comment type="caution">
    <text evidence="2">The sequence shown here is derived from an EMBL/GenBank/DDBJ whole genome shotgun (WGS) entry which is preliminary data.</text>
</comment>
<keyword evidence="3" id="KW-1185">Reference proteome</keyword>
<organism evidence="2 3">
    <name type="scientific">Thamnidium elegans</name>
    <dbReference type="NCBI Taxonomy" id="101142"/>
    <lineage>
        <taxon>Eukaryota</taxon>
        <taxon>Fungi</taxon>
        <taxon>Fungi incertae sedis</taxon>
        <taxon>Mucoromycota</taxon>
        <taxon>Mucoromycotina</taxon>
        <taxon>Mucoromycetes</taxon>
        <taxon>Mucorales</taxon>
        <taxon>Mucorineae</taxon>
        <taxon>Mucoraceae</taxon>
        <taxon>Thamnidium</taxon>
    </lineage>
</organism>
<accession>A0A8H7SM52</accession>
<proteinExistence type="predicted"/>
<dbReference type="Proteomes" id="UP000613177">
    <property type="component" value="Unassembled WGS sequence"/>
</dbReference>